<dbReference type="STRING" id="1314776.A0A166BNK6"/>
<name>A0A166BNK6_9AGAM</name>
<evidence type="ECO:0000256" key="3">
    <source>
        <dbReference type="ARBA" id="ARBA00008105"/>
    </source>
</evidence>
<feature type="compositionally biased region" description="Basic and acidic residues" evidence="6">
    <location>
        <begin position="162"/>
        <end position="172"/>
    </location>
</feature>
<dbReference type="InterPro" id="IPR007144">
    <property type="entry name" value="SSU_processome_Utp11"/>
</dbReference>
<evidence type="ECO:0000313" key="8">
    <source>
        <dbReference type="Proteomes" id="UP000076798"/>
    </source>
</evidence>
<sequence>MTSSLRNSLHRRNHKERSQLSNRTKLGLLEKHKDYVKRARDYHSKQDRINRLKEKAAGRNRDEFYFGMNRQKTKGGVHVHERGNVALPTDMVKVLKSQDENYIRMKRHQGQKKIDGLKARLSMLADLTSGLDEEETKTLKDAGLIPGPSKGKRKGKSGPKKIVFESEEKGDLAEEQEEEPEAGPSRIQSTALGWKVEQPTTKRRESPDTNIDESLDDSGELSQVRVSTRSMTTPTNKKQDTRSTLIKELSARLTRDKLLRYALRELEMQKQLMSKGASQKISSVEKLASSDQEDEDEDEQDSSWNKKRKKEKEIGMENYRPRVYKWRLERKK</sequence>
<evidence type="ECO:0000256" key="2">
    <source>
        <dbReference type="ARBA" id="ARBA00004604"/>
    </source>
</evidence>
<feature type="compositionally biased region" description="Acidic residues" evidence="6">
    <location>
        <begin position="210"/>
        <end position="219"/>
    </location>
</feature>
<dbReference type="EMBL" id="KV428103">
    <property type="protein sequence ID" value="KZT36578.1"/>
    <property type="molecule type" value="Genomic_DNA"/>
</dbReference>
<feature type="region of interest" description="Disordered" evidence="6">
    <location>
        <begin position="271"/>
        <end position="315"/>
    </location>
</feature>
<dbReference type="Pfam" id="PF03998">
    <property type="entry name" value="Utp11"/>
    <property type="match status" value="1"/>
</dbReference>
<keyword evidence="4" id="KW-0698">rRNA processing</keyword>
<comment type="function">
    <text evidence="1">Involved in nucleolar processing of pre-18S ribosomal RNA.</text>
</comment>
<feature type="compositionally biased region" description="Basic residues" evidence="6">
    <location>
        <begin position="150"/>
        <end position="159"/>
    </location>
</feature>
<comment type="subcellular location">
    <subcellularLocation>
        <location evidence="2">Nucleus</location>
        <location evidence="2">Nucleolus</location>
    </subcellularLocation>
</comment>
<keyword evidence="5" id="KW-0539">Nucleus</keyword>
<organism evidence="7 8">
    <name type="scientific">Sistotremastrum suecicum HHB10207 ss-3</name>
    <dbReference type="NCBI Taxonomy" id="1314776"/>
    <lineage>
        <taxon>Eukaryota</taxon>
        <taxon>Fungi</taxon>
        <taxon>Dikarya</taxon>
        <taxon>Basidiomycota</taxon>
        <taxon>Agaricomycotina</taxon>
        <taxon>Agaricomycetes</taxon>
        <taxon>Sistotremastrales</taxon>
        <taxon>Sistotremastraceae</taxon>
        <taxon>Sistotremastrum</taxon>
    </lineage>
</organism>
<evidence type="ECO:0000313" key="7">
    <source>
        <dbReference type="EMBL" id="KZT36578.1"/>
    </source>
</evidence>
<evidence type="ECO:0000256" key="4">
    <source>
        <dbReference type="ARBA" id="ARBA00022552"/>
    </source>
</evidence>
<proteinExistence type="inferred from homology"/>
<protein>
    <submittedName>
        <fullName evidence="7">Small-subunit processome</fullName>
    </submittedName>
</protein>
<dbReference type="Proteomes" id="UP000076798">
    <property type="component" value="Unassembled WGS sequence"/>
</dbReference>
<dbReference type="PANTHER" id="PTHR12838">
    <property type="entry name" value="U3 SMALL NUCLEOLAR RNA-ASSOCIATED PROTEIN 11"/>
    <property type="match status" value="1"/>
</dbReference>
<evidence type="ECO:0000256" key="6">
    <source>
        <dbReference type="SAM" id="MobiDB-lite"/>
    </source>
</evidence>
<feature type="region of interest" description="Disordered" evidence="6">
    <location>
        <begin position="131"/>
        <end position="243"/>
    </location>
</feature>
<evidence type="ECO:0000256" key="5">
    <source>
        <dbReference type="ARBA" id="ARBA00023242"/>
    </source>
</evidence>
<evidence type="ECO:0000256" key="1">
    <source>
        <dbReference type="ARBA" id="ARBA00004099"/>
    </source>
</evidence>
<dbReference type="AlphaFoldDB" id="A0A166BNK6"/>
<dbReference type="OrthoDB" id="29058at2759"/>
<reference evidence="7 8" key="1">
    <citation type="journal article" date="2016" name="Mol. Biol. Evol.">
        <title>Comparative Genomics of Early-Diverging Mushroom-Forming Fungi Provides Insights into the Origins of Lignocellulose Decay Capabilities.</title>
        <authorList>
            <person name="Nagy L.G."/>
            <person name="Riley R."/>
            <person name="Tritt A."/>
            <person name="Adam C."/>
            <person name="Daum C."/>
            <person name="Floudas D."/>
            <person name="Sun H."/>
            <person name="Yadav J.S."/>
            <person name="Pangilinan J."/>
            <person name="Larsson K.H."/>
            <person name="Matsuura K."/>
            <person name="Barry K."/>
            <person name="Labutti K."/>
            <person name="Kuo R."/>
            <person name="Ohm R.A."/>
            <person name="Bhattacharya S.S."/>
            <person name="Shirouzu T."/>
            <person name="Yoshinaga Y."/>
            <person name="Martin F.M."/>
            <person name="Grigoriev I.V."/>
            <person name="Hibbett D.S."/>
        </authorList>
    </citation>
    <scope>NUCLEOTIDE SEQUENCE [LARGE SCALE GENOMIC DNA]</scope>
    <source>
        <strain evidence="7 8">HHB10207 ss-3</strain>
    </source>
</reference>
<accession>A0A166BNK6</accession>
<dbReference type="GO" id="GO:0032040">
    <property type="term" value="C:small-subunit processome"/>
    <property type="evidence" value="ECO:0007669"/>
    <property type="project" value="InterPro"/>
</dbReference>
<dbReference type="PANTHER" id="PTHR12838:SF0">
    <property type="entry name" value="U3 SMALL NUCLEOLAR RNA-ASSOCIATED PROTEIN 11-RELATED"/>
    <property type="match status" value="1"/>
</dbReference>
<gene>
    <name evidence="7" type="ORF">SISSUDRAFT_1024003</name>
</gene>
<dbReference type="GO" id="GO:0006364">
    <property type="term" value="P:rRNA processing"/>
    <property type="evidence" value="ECO:0007669"/>
    <property type="project" value="UniProtKB-KW"/>
</dbReference>
<feature type="compositionally biased region" description="Polar residues" evidence="6">
    <location>
        <begin position="220"/>
        <end position="236"/>
    </location>
</feature>
<comment type="similarity">
    <text evidence="3">Belongs to the UTP11 family.</text>
</comment>
<feature type="compositionally biased region" description="Acidic residues" evidence="6">
    <location>
        <begin position="291"/>
        <end position="301"/>
    </location>
</feature>
<feature type="region of interest" description="Disordered" evidence="6">
    <location>
        <begin position="1"/>
        <end position="24"/>
    </location>
</feature>
<keyword evidence="8" id="KW-1185">Reference proteome</keyword>